<dbReference type="SMART" id="SM00916">
    <property type="entry name" value="L51_S25_CI-B8"/>
    <property type="match status" value="1"/>
</dbReference>
<comment type="similarity">
    <text evidence="2">Belongs to the mitochondrion-specific ribosomal protein mL43 family.</text>
</comment>
<comment type="subcellular location">
    <subcellularLocation>
        <location evidence="1">Mitochondrion</location>
    </subcellularLocation>
</comment>
<dbReference type="SUPFAM" id="SSF52833">
    <property type="entry name" value="Thioredoxin-like"/>
    <property type="match status" value="1"/>
</dbReference>
<dbReference type="InterPro" id="IPR039927">
    <property type="entry name" value="Ribosomal_mL43"/>
</dbReference>
<feature type="region of interest" description="Disordered" evidence="9">
    <location>
        <begin position="245"/>
        <end position="266"/>
    </location>
</feature>
<dbReference type="PANTHER" id="PTHR21396">
    <property type="entry name" value="39S RIBOSOMAL PROTEIN L43"/>
    <property type="match status" value="1"/>
</dbReference>
<dbReference type="GO" id="GO:0005743">
    <property type="term" value="C:mitochondrial inner membrane"/>
    <property type="evidence" value="ECO:0007669"/>
    <property type="project" value="UniProtKB-ARBA"/>
</dbReference>
<dbReference type="GO" id="GO:0032543">
    <property type="term" value="P:mitochondrial translation"/>
    <property type="evidence" value="ECO:0007669"/>
    <property type="project" value="InterPro"/>
</dbReference>
<evidence type="ECO:0000256" key="4">
    <source>
        <dbReference type="ARBA" id="ARBA00022980"/>
    </source>
</evidence>
<reference evidence="11 12" key="1">
    <citation type="submission" date="2019-06" db="EMBL/GenBank/DDBJ databases">
        <title>Discovery of a novel chromosome fission-fusion reversal in muntjac.</title>
        <authorList>
            <person name="Mudd A.B."/>
            <person name="Bredeson J.V."/>
            <person name="Baum R."/>
            <person name="Hockemeyer D."/>
            <person name="Rokhsar D.S."/>
        </authorList>
    </citation>
    <scope>NUCLEOTIDE SEQUENCE [LARGE SCALE GENOMIC DNA]</scope>
    <source>
        <strain evidence="11">UTSW_UCB_Mm</strain>
        <tissue evidence="11">Fibroblast cell line</tissue>
    </source>
</reference>
<evidence type="ECO:0000256" key="1">
    <source>
        <dbReference type="ARBA" id="ARBA00004173"/>
    </source>
</evidence>
<name>A0A5N3VQN6_MUNMU</name>
<dbReference type="GO" id="GO:0005762">
    <property type="term" value="C:mitochondrial large ribosomal subunit"/>
    <property type="evidence" value="ECO:0007669"/>
    <property type="project" value="TreeGrafter"/>
</dbReference>
<dbReference type="InterPro" id="IPR007741">
    <property type="entry name" value="Ribosomal_mL43/mS25/NADH_DH"/>
</dbReference>
<keyword evidence="5" id="KW-0496">Mitochondrion</keyword>
<dbReference type="PANTHER" id="PTHR21396:SF2">
    <property type="entry name" value="LARGE RIBOSOMAL SUBUNIT PROTEIN ML43"/>
    <property type="match status" value="1"/>
</dbReference>
<gene>
    <name evidence="11" type="ORF">FD754_016280</name>
</gene>
<keyword evidence="4" id="KW-0689">Ribosomal protein</keyword>
<dbReference type="Pfam" id="PF05047">
    <property type="entry name" value="L51_S25_CI-B8"/>
    <property type="match status" value="1"/>
</dbReference>
<evidence type="ECO:0000259" key="10">
    <source>
        <dbReference type="SMART" id="SM00916"/>
    </source>
</evidence>
<evidence type="ECO:0000256" key="9">
    <source>
        <dbReference type="SAM" id="MobiDB-lite"/>
    </source>
</evidence>
<sequence length="331" mass="36311">MTARGTASRFLTSVLHNGLGRYVQQLQRLSFSLSRDAPSSRGVREFVEREVVDFARRNPGVVIYVNPRPCCVPRVVAEYLNGAVREESLNCKSVEEIATLVQKLADQSGLDVIRIRKPFHTDSPSIQGQWHPFTNKPTALGGLRPREVQNPAPTQRALIQVLYEMCVLPLLQDAAELLRKGAGPRRHSIVALPQEHVAVAIHPAQPAGQRHQPIAPSPSSPSSSSPRHWPETVCSCTAEPPARPARPSWMAGHRATGHHRPGAQNGSSPLLSFKHQACSSLYLGVVPFLVPCIKQIKCVCLISARRMVNPRYILAMIIMIIALASDISSVI</sequence>
<accession>A0A5N3VQN6</accession>
<dbReference type="Proteomes" id="UP000326458">
    <property type="component" value="Unassembled WGS sequence"/>
</dbReference>
<keyword evidence="6" id="KW-0687">Ribonucleoprotein</keyword>
<feature type="domain" description="Ribosomal protein/NADH dehydrogenase" evidence="10">
    <location>
        <begin position="35"/>
        <end position="108"/>
    </location>
</feature>
<dbReference type="Gene3D" id="3.40.30.10">
    <property type="entry name" value="Glutaredoxin"/>
    <property type="match status" value="1"/>
</dbReference>
<dbReference type="InterPro" id="IPR036249">
    <property type="entry name" value="Thioredoxin-like_sf"/>
</dbReference>
<evidence type="ECO:0000313" key="11">
    <source>
        <dbReference type="EMBL" id="KAB0351423.1"/>
    </source>
</evidence>
<evidence type="ECO:0000256" key="8">
    <source>
        <dbReference type="ARBA" id="ARBA00077366"/>
    </source>
</evidence>
<evidence type="ECO:0000256" key="2">
    <source>
        <dbReference type="ARBA" id="ARBA00006073"/>
    </source>
</evidence>
<evidence type="ECO:0000256" key="3">
    <source>
        <dbReference type="ARBA" id="ARBA00022946"/>
    </source>
</evidence>
<evidence type="ECO:0000256" key="5">
    <source>
        <dbReference type="ARBA" id="ARBA00023128"/>
    </source>
</evidence>
<keyword evidence="12" id="KW-1185">Reference proteome</keyword>
<dbReference type="AlphaFoldDB" id="A0A5N3VQN6"/>
<organism evidence="11 12">
    <name type="scientific">Muntiacus muntjak</name>
    <name type="common">Barking deer</name>
    <name type="synonym">Indian muntjac</name>
    <dbReference type="NCBI Taxonomy" id="9888"/>
    <lineage>
        <taxon>Eukaryota</taxon>
        <taxon>Metazoa</taxon>
        <taxon>Chordata</taxon>
        <taxon>Craniata</taxon>
        <taxon>Vertebrata</taxon>
        <taxon>Euteleostomi</taxon>
        <taxon>Mammalia</taxon>
        <taxon>Eutheria</taxon>
        <taxon>Laurasiatheria</taxon>
        <taxon>Artiodactyla</taxon>
        <taxon>Ruminantia</taxon>
        <taxon>Pecora</taxon>
        <taxon>Cervidae</taxon>
        <taxon>Muntiacinae</taxon>
        <taxon>Muntiacus</taxon>
    </lineage>
</organism>
<evidence type="ECO:0000313" key="12">
    <source>
        <dbReference type="Proteomes" id="UP000326458"/>
    </source>
</evidence>
<dbReference type="FunFam" id="3.40.30.10:FF:000078">
    <property type="entry name" value="39S ribosomal protein L43, mitochondrial"/>
    <property type="match status" value="1"/>
</dbReference>
<evidence type="ECO:0000256" key="6">
    <source>
        <dbReference type="ARBA" id="ARBA00023274"/>
    </source>
</evidence>
<comment type="caution">
    <text evidence="11">The sequence shown here is derived from an EMBL/GenBank/DDBJ whole genome shotgun (WGS) entry which is preliminary data.</text>
</comment>
<keyword evidence="3" id="KW-0809">Transit peptide</keyword>
<proteinExistence type="inferred from homology"/>
<dbReference type="GO" id="GO:0003735">
    <property type="term" value="F:structural constituent of ribosome"/>
    <property type="evidence" value="ECO:0007669"/>
    <property type="project" value="InterPro"/>
</dbReference>
<evidence type="ECO:0000256" key="7">
    <source>
        <dbReference type="ARBA" id="ARBA00035188"/>
    </source>
</evidence>
<dbReference type="EMBL" id="VCEA01000002">
    <property type="protein sequence ID" value="KAB0351423.1"/>
    <property type="molecule type" value="Genomic_DNA"/>
</dbReference>
<feature type="region of interest" description="Disordered" evidence="9">
    <location>
        <begin position="205"/>
        <end position="233"/>
    </location>
</feature>
<protein>
    <recommendedName>
        <fullName evidence="7">Large ribosomal subunit protein mL43</fullName>
    </recommendedName>
    <alternativeName>
        <fullName evidence="8">39S ribosomal protein L43, mitochondrial</fullName>
    </alternativeName>
</protein>